<dbReference type="SMART" id="SM00692">
    <property type="entry name" value="DM3"/>
    <property type="match status" value="1"/>
</dbReference>
<dbReference type="GO" id="GO:0008270">
    <property type="term" value="F:zinc ion binding"/>
    <property type="evidence" value="ECO:0007669"/>
    <property type="project" value="UniProtKB-KW"/>
</dbReference>
<keyword evidence="1" id="KW-0479">Metal-binding</keyword>
<evidence type="ECO:0000256" key="6">
    <source>
        <dbReference type="SAM" id="MobiDB-lite"/>
    </source>
</evidence>
<evidence type="ECO:0000313" key="8">
    <source>
        <dbReference type="EMBL" id="KAF7211076.1"/>
    </source>
</evidence>
<feature type="domain" description="THAP-type" evidence="7">
    <location>
        <begin position="1"/>
        <end position="82"/>
    </location>
</feature>
<evidence type="ECO:0000259" key="7">
    <source>
        <dbReference type="PROSITE" id="PS50950"/>
    </source>
</evidence>
<dbReference type="PROSITE" id="PS50950">
    <property type="entry name" value="ZF_THAP"/>
    <property type="match status" value="1"/>
</dbReference>
<proteinExistence type="predicted"/>
<evidence type="ECO:0000256" key="3">
    <source>
        <dbReference type="ARBA" id="ARBA00022833"/>
    </source>
</evidence>
<dbReference type="InterPro" id="IPR006612">
    <property type="entry name" value="THAP_Znf"/>
</dbReference>
<reference evidence="8" key="1">
    <citation type="submission" date="2020-03" db="EMBL/GenBank/DDBJ databases">
        <title>Intra-Species Differences in Population Size shape Life History and Genome Evolution.</title>
        <authorList>
            <person name="Willemsen D."/>
            <person name="Cui R."/>
            <person name="Valenzano D.R."/>
        </authorList>
    </citation>
    <scope>NUCLEOTIDE SEQUENCE</scope>
    <source>
        <strain evidence="8">GRZ</strain>
        <tissue evidence="8">Whole</tissue>
    </source>
</reference>
<dbReference type="SUPFAM" id="SSF57716">
    <property type="entry name" value="Glucocorticoid receptor-like (DNA-binding domain)"/>
    <property type="match status" value="1"/>
</dbReference>
<comment type="caution">
    <text evidence="8">The sequence shown here is derived from an EMBL/GenBank/DDBJ whole genome shotgun (WGS) entry which is preliminary data.</text>
</comment>
<dbReference type="PANTHER" id="PTHR31751:SF44">
    <property type="entry name" value="SI:CH211-211K8.4-RELATED"/>
    <property type="match status" value="1"/>
</dbReference>
<dbReference type="Pfam" id="PF05485">
    <property type="entry name" value="THAP"/>
    <property type="match status" value="1"/>
</dbReference>
<dbReference type="Proteomes" id="UP000822369">
    <property type="component" value="Chromosome 12"/>
</dbReference>
<name>A0A9D3BJZ6_NOTFU</name>
<feature type="region of interest" description="Disordered" evidence="6">
    <location>
        <begin position="152"/>
        <end position="229"/>
    </location>
</feature>
<evidence type="ECO:0000256" key="2">
    <source>
        <dbReference type="ARBA" id="ARBA00022771"/>
    </source>
</evidence>
<dbReference type="SMART" id="SM00980">
    <property type="entry name" value="THAP"/>
    <property type="match status" value="1"/>
</dbReference>
<protein>
    <submittedName>
        <fullName evidence="8">Transcript variant X1</fullName>
    </submittedName>
</protein>
<accession>A0A9D3BJZ6</accession>
<evidence type="ECO:0000256" key="4">
    <source>
        <dbReference type="ARBA" id="ARBA00023125"/>
    </source>
</evidence>
<dbReference type="EMBL" id="JAAVVJ010000012">
    <property type="protein sequence ID" value="KAF7211076.1"/>
    <property type="molecule type" value="Genomic_DNA"/>
</dbReference>
<organism evidence="8 9">
    <name type="scientific">Nothobranchius furzeri</name>
    <name type="common">Turquoise killifish</name>
    <dbReference type="NCBI Taxonomy" id="105023"/>
    <lineage>
        <taxon>Eukaryota</taxon>
        <taxon>Metazoa</taxon>
        <taxon>Chordata</taxon>
        <taxon>Craniata</taxon>
        <taxon>Vertebrata</taxon>
        <taxon>Euteleostomi</taxon>
        <taxon>Actinopterygii</taxon>
        <taxon>Neopterygii</taxon>
        <taxon>Teleostei</taxon>
        <taxon>Neoteleostei</taxon>
        <taxon>Acanthomorphata</taxon>
        <taxon>Ovalentaria</taxon>
        <taxon>Atherinomorphae</taxon>
        <taxon>Cyprinodontiformes</taxon>
        <taxon>Nothobranchiidae</taxon>
        <taxon>Nothobranchius</taxon>
    </lineage>
</organism>
<keyword evidence="3" id="KW-0862">Zinc</keyword>
<dbReference type="PANTHER" id="PTHR31751">
    <property type="entry name" value="SI:CH211-108C17.2-RELATED-RELATED"/>
    <property type="match status" value="1"/>
</dbReference>
<feature type="region of interest" description="Disordered" evidence="6">
    <location>
        <begin position="80"/>
        <end position="110"/>
    </location>
</feature>
<evidence type="ECO:0000256" key="5">
    <source>
        <dbReference type="PROSITE-ProRule" id="PRU00309"/>
    </source>
</evidence>
<gene>
    <name evidence="8" type="ORF">G4P62_017325</name>
</gene>
<feature type="compositionally biased region" description="Acidic residues" evidence="6">
    <location>
        <begin position="195"/>
        <end position="207"/>
    </location>
</feature>
<keyword evidence="2 5" id="KW-0863">Zinc-finger</keyword>
<evidence type="ECO:0000256" key="1">
    <source>
        <dbReference type="ARBA" id="ARBA00022723"/>
    </source>
</evidence>
<keyword evidence="4 5" id="KW-0238">DNA-binding</keyword>
<dbReference type="AlphaFoldDB" id="A0A9D3BJZ6"/>
<dbReference type="KEGG" id="nfu:107394669"/>
<feature type="compositionally biased region" description="Polar residues" evidence="6">
    <location>
        <begin position="91"/>
        <end position="100"/>
    </location>
</feature>
<sequence>MPTSRKCVFGCEKHRQLFSLPREELNRRKWCDFIFGSSQKKNQCVLVCDGHFTDDCFTNLHRYRSGFSVKLYLHPGAIPTLKPPDGEARAGTSQESSNHTGDAGYPQEAVPPAIRPVRSMAVQTSAAVFTRTVSTQLSVGTLRSYSLRSKAVEALPSTREASTQTKQHWFDKSSAPRKASTSGFGQRCPKRLRLEDEEDAEDTEIPDDVAPRDSASSTATSIPDMPKSIQIEPASLEDTKYIVFESSLREIFDTCPVCKFPCVVDRKRCGTFVSFNQKCPHCQYSRKWQSGPVLGSTPLGNLQLSASVYFSGGSFVKFARICDTMNLQIQKYCIFRRHSQMYLEPAIYHKWKEDQKHHLEDLKKKGKITVSGDMRADSPGCSIKYGTYTLMDVQSEKVVDMNLVQSNEVGGRSHLMEKEGLCRSLDLLEENGVEVDYIVTDQHPEIQKYLRERDVAHHYDVWHVVKGLSKKLENISKEKECQVVKKWLPAIQNHMYWTASSSTSGPEKVAKWTSLINHIQDVHVHDDPLFPKCVHPEQVSRNPNKWFQPGTPALNKVKKLLVNNRLLEDVAKLSSCYQTSSLESFHSSIVRFTPKKSDFRYVGMLCRQFLAAIHHNENAKWKQALSKDALFKVSYPKYKRAQGATKVKTKTTFGYVAALMHLIFCEIVVDPYKFVAQLKAVAVPDGLCTQFKRASKKDIAADVSRFSPQPGGGGGQNHVRLWSDRDGRSLWSAGGWRCAGAGPTGSRQYGGDSQSCWL</sequence>
<evidence type="ECO:0000313" key="9">
    <source>
        <dbReference type="Proteomes" id="UP000822369"/>
    </source>
</evidence>
<dbReference type="GO" id="GO:0003677">
    <property type="term" value="F:DNA binding"/>
    <property type="evidence" value="ECO:0007669"/>
    <property type="project" value="UniProtKB-UniRule"/>
</dbReference>